<protein>
    <recommendedName>
        <fullName evidence="3">Protein kinase domain-containing protein</fullName>
    </recommendedName>
</protein>
<dbReference type="SUPFAM" id="SSF56112">
    <property type="entry name" value="Protein kinase-like (PK-like)"/>
    <property type="match status" value="1"/>
</dbReference>
<dbReference type="EMBL" id="LT960552">
    <property type="protein sequence ID" value="SOK59254.1"/>
    <property type="molecule type" value="Genomic_DNA"/>
</dbReference>
<reference evidence="2" key="1">
    <citation type="submission" date="2017-10" db="EMBL/GenBank/DDBJ databases">
        <authorList>
            <person name="Skurnik M."/>
        </authorList>
    </citation>
    <scope>NUCLEOTIDE SEQUENCE [LARGE SCALE GENOMIC DNA]</scope>
    <source>
        <strain evidence="2">fHe-Yen9-03</strain>
    </source>
</reference>
<name>A0A2C9CZ00_9CAUD</name>
<gene>
    <name evidence="1" type="primary">g446</name>
</gene>
<dbReference type="Proteomes" id="UP000241364">
    <property type="component" value="Chromosome i"/>
</dbReference>
<sequence length="169" mass="19675">MYTEEYCENNLINIGKGASRTVFAINLDYVVKVAHNKFGIDQNIQEIKLFQKYGKILPLCKIDLYHSNENYIIMERINTFNVEYNAFDITQIDMISHLVCVEQIDNDYISTLPPVLAEFANNLLSNELSNDEIRNVLYDVVHYNVGIKDGKILILDYGFTEELDSEYWE</sequence>
<dbReference type="InterPro" id="IPR011009">
    <property type="entry name" value="Kinase-like_dom_sf"/>
</dbReference>
<proteinExistence type="predicted"/>
<evidence type="ECO:0000313" key="2">
    <source>
        <dbReference type="Proteomes" id="UP000241364"/>
    </source>
</evidence>
<organism evidence="1 2">
    <name type="scientific">Yersinia phage fHe-Yen9-03</name>
    <dbReference type="NCBI Taxonomy" id="2052743"/>
    <lineage>
        <taxon>Viruses</taxon>
        <taxon>Duplodnaviria</taxon>
        <taxon>Heunggongvirae</taxon>
        <taxon>Uroviricota</taxon>
        <taxon>Caudoviricetes</taxon>
        <taxon>Eneladusvirus</taxon>
        <taxon>Eneladusvirus Yen904</taxon>
    </lineage>
</organism>
<evidence type="ECO:0000313" key="1">
    <source>
        <dbReference type="EMBL" id="SOK59254.1"/>
    </source>
</evidence>
<evidence type="ECO:0008006" key="3">
    <source>
        <dbReference type="Google" id="ProtNLM"/>
    </source>
</evidence>
<accession>A0A2C9CZ00</accession>